<dbReference type="Gene3D" id="3.40.50.2300">
    <property type="match status" value="1"/>
</dbReference>
<dbReference type="Proteomes" id="UP001521931">
    <property type="component" value="Unassembled WGS sequence"/>
</dbReference>
<evidence type="ECO:0000313" key="2">
    <source>
        <dbReference type="EMBL" id="MCG7320346.1"/>
    </source>
</evidence>
<gene>
    <name evidence="2" type="ORF">MHL29_00310</name>
</gene>
<organism evidence="2 3">
    <name type="scientific">Arsenicicoccus bolidensis</name>
    <dbReference type="NCBI Taxonomy" id="229480"/>
    <lineage>
        <taxon>Bacteria</taxon>
        <taxon>Bacillati</taxon>
        <taxon>Actinomycetota</taxon>
        <taxon>Actinomycetes</taxon>
        <taxon>Micrococcales</taxon>
        <taxon>Intrasporangiaceae</taxon>
        <taxon>Arsenicicoccus</taxon>
    </lineage>
</organism>
<evidence type="ECO:0000256" key="1">
    <source>
        <dbReference type="SAM" id="MobiDB-lite"/>
    </source>
</evidence>
<sequence length="201" mass="22291">MIVDDSLSVRDARQLWLREATDAQVDALDFEGALALGTRWGQVDIAVLDGHDRRSPERRAAAARRSGVDSIPAHDHFPGARLAQEVRRHTTAGVTSIILISAYARENELISRRIVQAGVDYVFDHFEVDQDRETFVRAVTQPWTFSSRRASIDWAALGYERAPDVQAAIDIAERRHGAQRRGARRAPERRVGDSVGASPAG</sequence>
<dbReference type="RefSeq" id="WP_239261304.1">
    <property type="nucleotide sequence ID" value="NZ_JAKRCV010000001.1"/>
</dbReference>
<comment type="caution">
    <text evidence="2">The sequence shown here is derived from an EMBL/GenBank/DDBJ whole genome shotgun (WGS) entry which is preliminary data.</text>
</comment>
<accession>A0ABS9PXJ2</accession>
<evidence type="ECO:0008006" key="4">
    <source>
        <dbReference type="Google" id="ProtNLM"/>
    </source>
</evidence>
<name>A0ABS9PXJ2_9MICO</name>
<feature type="region of interest" description="Disordered" evidence="1">
    <location>
        <begin position="176"/>
        <end position="201"/>
    </location>
</feature>
<evidence type="ECO:0000313" key="3">
    <source>
        <dbReference type="Proteomes" id="UP001521931"/>
    </source>
</evidence>
<reference evidence="2 3" key="1">
    <citation type="submission" date="2022-02" db="EMBL/GenBank/DDBJ databases">
        <title>Uncovering new skin microbiome diversity through culturing and metagenomics.</title>
        <authorList>
            <person name="Conlan S."/>
            <person name="Deming C."/>
            <person name="Nisc Comparative Sequencing Program N."/>
            <person name="Segre J.A."/>
        </authorList>
    </citation>
    <scope>NUCLEOTIDE SEQUENCE [LARGE SCALE GENOMIC DNA]</scope>
    <source>
        <strain evidence="2 3">ACRQZ</strain>
    </source>
</reference>
<keyword evidence="3" id="KW-1185">Reference proteome</keyword>
<proteinExistence type="predicted"/>
<protein>
    <recommendedName>
        <fullName evidence="4">Response regulator</fullName>
    </recommendedName>
</protein>
<dbReference type="EMBL" id="JAKRCV010000001">
    <property type="protein sequence ID" value="MCG7320346.1"/>
    <property type="molecule type" value="Genomic_DNA"/>
</dbReference>